<feature type="transmembrane region" description="Helical" evidence="1">
    <location>
        <begin position="78"/>
        <end position="97"/>
    </location>
</feature>
<evidence type="ECO:0000313" key="2">
    <source>
        <dbReference type="EMBL" id="TLU74110.1"/>
    </source>
</evidence>
<feature type="transmembrane region" description="Helical" evidence="1">
    <location>
        <begin position="153"/>
        <end position="175"/>
    </location>
</feature>
<feature type="transmembrane region" description="Helical" evidence="1">
    <location>
        <begin position="51"/>
        <end position="72"/>
    </location>
</feature>
<dbReference type="AlphaFoldDB" id="A0A5R9J917"/>
<keyword evidence="1" id="KW-0472">Membrane</keyword>
<dbReference type="Proteomes" id="UP000305654">
    <property type="component" value="Unassembled WGS sequence"/>
</dbReference>
<proteinExistence type="predicted"/>
<reference evidence="2 3" key="1">
    <citation type="submission" date="2019-05" db="EMBL/GenBank/DDBJ databases">
        <authorList>
            <person name="Pankratov T."/>
            <person name="Grouzdev D."/>
        </authorList>
    </citation>
    <scope>NUCLEOTIDE SEQUENCE [LARGE SCALE GENOMIC DNA]</scope>
    <source>
        <strain evidence="2 3">KEBCLARHB70R</strain>
    </source>
</reference>
<evidence type="ECO:0000313" key="3">
    <source>
        <dbReference type="Proteomes" id="UP000305654"/>
    </source>
</evidence>
<dbReference type="RefSeq" id="WP_138324363.1">
    <property type="nucleotide sequence ID" value="NZ_VCDI01000001.1"/>
</dbReference>
<evidence type="ECO:0008006" key="4">
    <source>
        <dbReference type="Google" id="ProtNLM"/>
    </source>
</evidence>
<accession>A0A5R9J917</accession>
<gene>
    <name evidence="2" type="ORF">FE263_02535</name>
</gene>
<evidence type="ECO:0000256" key="1">
    <source>
        <dbReference type="SAM" id="Phobius"/>
    </source>
</evidence>
<sequence>MIATTATLLHLALAPHRQPMPAMAALAILQVGCALLLAGTTRRGGGTRLPWVLLPLLPCLAWPACAVVPHAGIVATLLATHVILYGGLTALFGQSLLPGREPLVSAMAREVEPQFTPRMRLYTRQVTWFWTLYGPAQITVSLLLLMLAPLRAWSVFVNLLDLPLLVGALLAEFAFRRWWLRGETHARFADGWRAARRRWSTAG</sequence>
<comment type="caution">
    <text evidence="2">The sequence shown here is derived from an EMBL/GenBank/DDBJ whole genome shotgun (WGS) entry which is preliminary data.</text>
</comment>
<dbReference type="OrthoDB" id="7302606at2"/>
<keyword evidence="3" id="KW-1185">Reference proteome</keyword>
<name>A0A5R9J917_9PROT</name>
<dbReference type="EMBL" id="VCDI01000001">
    <property type="protein sequence ID" value="TLU74110.1"/>
    <property type="molecule type" value="Genomic_DNA"/>
</dbReference>
<organism evidence="2 3">
    <name type="scientific">Lichenicoccus roseus</name>
    <dbReference type="NCBI Taxonomy" id="2683649"/>
    <lineage>
        <taxon>Bacteria</taxon>
        <taxon>Pseudomonadati</taxon>
        <taxon>Pseudomonadota</taxon>
        <taxon>Alphaproteobacteria</taxon>
        <taxon>Acetobacterales</taxon>
        <taxon>Acetobacteraceae</taxon>
        <taxon>Lichenicoccus</taxon>
    </lineage>
</organism>
<keyword evidence="1" id="KW-0812">Transmembrane</keyword>
<feature type="transmembrane region" description="Helical" evidence="1">
    <location>
        <begin position="128"/>
        <end position="147"/>
    </location>
</feature>
<keyword evidence="1" id="KW-1133">Transmembrane helix</keyword>
<feature type="transmembrane region" description="Helical" evidence="1">
    <location>
        <begin position="20"/>
        <end position="39"/>
    </location>
</feature>
<protein>
    <recommendedName>
        <fullName evidence="4">Transmembrane protein</fullName>
    </recommendedName>
</protein>